<evidence type="ECO:0000256" key="9">
    <source>
        <dbReference type="ARBA" id="ARBA00023332"/>
    </source>
</evidence>
<evidence type="ECO:0000256" key="26">
    <source>
        <dbReference type="ARBA" id="ARBA00047810"/>
    </source>
</evidence>
<dbReference type="Gene3D" id="3.40.50.720">
    <property type="entry name" value="NAD(P)-binding Rossmann-like Domain"/>
    <property type="match status" value="1"/>
</dbReference>
<dbReference type="InterPro" id="IPR018201">
    <property type="entry name" value="Ketoacyl_synth_AS"/>
</dbReference>
<comment type="catalytic activity">
    <reaction evidence="20">
        <text>hexanoyl-[ACP] + malonyl-[ACP] + H(+) = 3-oxooctanoyl-[ACP] + holo-[ACP] + CO2</text>
        <dbReference type="Rhea" id="RHEA:41836"/>
        <dbReference type="Rhea" id="RHEA-COMP:9623"/>
        <dbReference type="Rhea" id="RHEA-COMP:9632"/>
        <dbReference type="Rhea" id="RHEA-COMP:9633"/>
        <dbReference type="Rhea" id="RHEA-COMP:9685"/>
        <dbReference type="ChEBI" id="CHEBI:15378"/>
        <dbReference type="ChEBI" id="CHEBI:16526"/>
        <dbReference type="ChEBI" id="CHEBI:64479"/>
        <dbReference type="ChEBI" id="CHEBI:78449"/>
        <dbReference type="ChEBI" id="CHEBI:78459"/>
        <dbReference type="ChEBI" id="CHEBI:78460"/>
    </reaction>
    <physiologicalReaction direction="left-to-right" evidence="20">
        <dbReference type="Rhea" id="RHEA:41837"/>
    </physiologicalReaction>
</comment>
<evidence type="ECO:0000256" key="44">
    <source>
        <dbReference type="ARBA" id="ARBA00049414"/>
    </source>
</evidence>
<comment type="catalytic activity">
    <reaction evidence="22">
        <text>3-oxodecanoyl-[ACP] + NADPH + H(+) = (3R)-hydroxydecanoyl-[ACP] + NADP(+)</text>
        <dbReference type="Rhea" id="RHEA:41856"/>
        <dbReference type="Rhea" id="RHEA-COMP:9637"/>
        <dbReference type="Rhea" id="RHEA-COMP:9638"/>
        <dbReference type="ChEBI" id="CHEBI:15378"/>
        <dbReference type="ChEBI" id="CHEBI:57783"/>
        <dbReference type="ChEBI" id="CHEBI:58349"/>
        <dbReference type="ChEBI" id="CHEBI:78464"/>
        <dbReference type="ChEBI" id="CHEBI:78466"/>
    </reaction>
    <physiologicalReaction direction="left-to-right" evidence="22">
        <dbReference type="Rhea" id="RHEA:41857"/>
    </physiologicalReaction>
</comment>
<dbReference type="SUPFAM" id="SSF53474">
    <property type="entry name" value="alpha/beta-Hydrolases"/>
    <property type="match status" value="1"/>
</dbReference>
<sequence>MVSDKKDDSSQNIFLNTNLKNPVQEDAVVISGMSGIFPNSNNVDEFKDNLYNKKDMISTNYIDKMKNAELSGELGMIPRKQDYDAGNFGEHWKWANYADPCHRLMFETTFEALLDAGLNPADIEHTNVGVYIGMSFSESEAWISNRPEHQFTFISILKATIGPRLAYYLKLKGPVVILDTACSSSLHALELAFKDIMAGVCDKAIVIGANMCLRVGTTLQFQRLGVLSPDGRCKTFDIKGNGYVRAEAVVSVILQKANTAKRAYAEIMNSKANSDGYKEQGINYPSGEDQKQLMQEMYAEINLSPNILSFLEAHGTGTTVGDPEECYAIDDFFCKTRKTPLPIGSVKSSIGHTEPVSGLCSVVKVLLAMECGWVSPNIHYNVPNPNLLGIIEGRMQVVTDLLEIKEENPIMGINSFGFGGSNAHVIIKSITKKGNGQPNDDLSRLVFVSGRSENAVTVLLNDVISRPLDVNYVRLLQSTFSNYIKSHNYRGYNIISKSGEVYREIYEVPTLKILPLHFLFGEYNNWETSLTEFSSVPCFQDTLRRLEKCLTCKNLSISSTILNPKKEVRKEFHVLGRIIVQIGISNILKSLKLRVASVQGYSYGELICAYYDNILTLDEVFNCALILNAEFNAISTEQINGHIEHSSNSKQVQQKWSISRNNLVKNLLTVLDTPRSWTNGSLKTKIASAEHFADAILLKTETLDEDLKSNALIFAVGLSNLKEATNGLDLDDIETLSFHNFQTFLECLGSLYFRGHLSAIDQLYPKVEFPVKKGTPVISSKIKWNHSRKWWLFEESTINSKGYCNIFDISPSYNAWEYINGHVIDDRVLFPASGYLQLVWITLGLEGKSHSIIFEDCCFLRATSFTGNASVELCVQLTDSGKFEISESGSVVVTGKVTIKYYEKVQMIPLTKEGNFSKVISQRDVYKELRLRGYNYTGQFRGIQETNIDGSRAVIKFTNNWVTFLDNLFQLKILAQDTRGLYVPTIINSIKINFEEHADISSALSVHEDESIYEAFYYKTIDCIRSGGVEIRGLHATRIQRRKNLGVPVLESYLFIPNNTNLSSQESIRVNTQILLENTLLYKIKCAEIVDAETPDDTLILSDLVVECLEDQPLIQHDVIILTELNLQTNLAVENKSIRDETDCSLIIGSRLFKRPQMLVDATNALKDNGFIISREPLDFNPKTITQNEITVITTHNTGKEVFVLLKKCENKRPLTYIEVSDDPEFSWLPKVQAAMKGSDEVVVYSQSNPISGLLGFTNCLMREPGYQRIRCVLILDEDEKFEPNSQIFGDQIKKNMTVNVYKNGQWGTFRHLLLNQNEGITCEHSIAKELVRGDISSFRWVQGTLNHNIIPEPDKILVDIYYSPINFKDVMSATGKITVDVAHTSNRLLQDQIEGFEYSGIDQNGHRMAGFNVGSFSNMILADKNLAFRIPDSWSLKEASSVTCVYFTVLSAFFDRGNMKRGDSVLIHSGTGGIGQAAIFVCSQYDCNIFTTCGSASKKEFLLKRYPKLKESHIGNSRDTSFEKMIMRETDGKGVDLVLNSLSDEKLIASIRCLARGGRFLEIGKYDLANNSQLNLMLMEKEASFHGIQLDGLLGAHPRDHKQLMDLMQRALKEDLIKPLDVTAFSHNELEQAYRFMASGKHIGKVVVEVRPENAPPTQFQTLPRFFCNPNKSYVILGGLGGFGLELADWFVLRGVRNLVLVSRSGVKTGYQKSRIERYTNDYGLTVKISTANVTTKEGCQQLIDETNDIAPVGGIFNLAVVLKDAILENQTVDTYKISLAPKAYATKYLDEISRKSCPELEYFVIFSSVSCGRGNSGQTNYGMANSVMERICERRRKDNLPGLAIQWGAIGDVGLLADTQEDHRELEVGGTLQQRLSNCIEVLDTLLGQKSSAVVSSMVVAEKKNLGGSENVTGAIANILGLDLKTVQDTQTLAELGMDSMTSIEIKQLFEREYGIFLSAKDIRMLTFSKIKELEVNISNEQGDVVSDDNETDFFTRGLKLIITTSNDDELIVQLESNVSKNADAPVILMIPGIEGYSNILKPLARKLNAHVVASHYDFLNTPKTIEEMAATEINFIERNIDKKDPVYIVAHSYGTCVALEATNRLEQKGYKITLICCDGSPELFQAMFARSFPQDEQEFETECLIICISEFSKKGKEIKEALSQLPTLEHKLVKATEIVTSQTQILSNEQIKKILGGLLCRLKACKNFSPRYSLKSKIILCKASLDSVKNFPKDLKLEETSGVSIESIEIEGDHVSITETDKLAEIINAVIQK</sequence>
<evidence type="ECO:0000256" key="49">
    <source>
        <dbReference type="PROSITE-ProRule" id="PRU01363"/>
    </source>
</evidence>
<keyword evidence="5" id="KW-0702">S-nitrosylation</keyword>
<dbReference type="InterPro" id="IPR014031">
    <property type="entry name" value="Ketoacyl_synth_C"/>
</dbReference>
<evidence type="ECO:0000259" key="52">
    <source>
        <dbReference type="PROSITE" id="PS52019"/>
    </source>
</evidence>
<comment type="catalytic activity">
    <reaction evidence="11">
        <text>(3R)-hydroxyhexanoyl-[ACP] = (2E)-hexenoyl-[ACP] + H2O</text>
        <dbReference type="Rhea" id="RHEA:41828"/>
        <dbReference type="Rhea" id="RHEA-COMP:9630"/>
        <dbReference type="Rhea" id="RHEA-COMP:9631"/>
        <dbReference type="ChEBI" id="CHEBI:15377"/>
        <dbReference type="ChEBI" id="CHEBI:78457"/>
        <dbReference type="ChEBI" id="CHEBI:78458"/>
    </reaction>
    <physiologicalReaction direction="left-to-right" evidence="11">
        <dbReference type="Rhea" id="RHEA:41829"/>
    </physiologicalReaction>
</comment>
<evidence type="ECO:0000256" key="46">
    <source>
        <dbReference type="ARBA" id="ARBA00049449"/>
    </source>
</evidence>
<accession>A0A9P0CR35</accession>
<dbReference type="InterPro" id="IPR029058">
    <property type="entry name" value="AB_hydrolase_fold"/>
</dbReference>
<dbReference type="Pfam" id="PF13602">
    <property type="entry name" value="ADH_zinc_N_2"/>
    <property type="match status" value="1"/>
</dbReference>
<reference evidence="53" key="1">
    <citation type="submission" date="2022-01" db="EMBL/GenBank/DDBJ databases">
        <authorList>
            <person name="King R."/>
        </authorList>
    </citation>
    <scope>NUCLEOTIDE SEQUENCE</scope>
</reference>
<comment type="pathway">
    <text evidence="1">Lipid metabolism.</text>
</comment>
<dbReference type="Gene3D" id="3.30.70.3290">
    <property type="match status" value="2"/>
</dbReference>
<evidence type="ECO:0000256" key="17">
    <source>
        <dbReference type="ARBA" id="ARBA00023402"/>
    </source>
</evidence>
<dbReference type="EMBL" id="OV651826">
    <property type="protein sequence ID" value="CAH1103599.1"/>
    <property type="molecule type" value="Genomic_DNA"/>
</dbReference>
<dbReference type="PROSITE" id="PS52019">
    <property type="entry name" value="PKS_MFAS_DH"/>
    <property type="match status" value="1"/>
</dbReference>
<keyword evidence="7" id="KW-0007">Acetylation</keyword>
<dbReference type="InterPro" id="IPR020841">
    <property type="entry name" value="PKS_Beta-ketoAc_synthase_dom"/>
</dbReference>
<evidence type="ECO:0000256" key="32">
    <source>
        <dbReference type="ARBA" id="ARBA00048289"/>
    </source>
</evidence>
<dbReference type="InterPro" id="IPR036736">
    <property type="entry name" value="ACP-like_sf"/>
</dbReference>
<evidence type="ECO:0000256" key="35">
    <source>
        <dbReference type="ARBA" id="ARBA00048571"/>
    </source>
</evidence>
<comment type="catalytic activity">
    <reaction evidence="14">
        <text>(3R)-hydroxytetradecanoyl-[ACP] = (2E)-tetradecenoyl-[ACP] + H2O</text>
        <dbReference type="Rhea" id="RHEA:41892"/>
        <dbReference type="Rhea" id="RHEA-COMP:9646"/>
        <dbReference type="Rhea" id="RHEA-COMP:9647"/>
        <dbReference type="ChEBI" id="CHEBI:15377"/>
        <dbReference type="ChEBI" id="CHEBI:78474"/>
        <dbReference type="ChEBI" id="CHEBI:78475"/>
    </reaction>
    <physiologicalReaction direction="left-to-right" evidence="14">
        <dbReference type="Rhea" id="RHEA:41893"/>
    </physiologicalReaction>
</comment>
<comment type="catalytic activity">
    <reaction evidence="48">
        <text>octanoyl-[ACP] + malonyl-[ACP] + H(+) = 3-oxodecanoyl-[ACP] + holo-[ACP] + CO2</text>
        <dbReference type="Rhea" id="RHEA:41852"/>
        <dbReference type="Rhea" id="RHEA-COMP:9623"/>
        <dbReference type="Rhea" id="RHEA-COMP:9636"/>
        <dbReference type="Rhea" id="RHEA-COMP:9637"/>
        <dbReference type="Rhea" id="RHEA-COMP:9685"/>
        <dbReference type="ChEBI" id="CHEBI:15378"/>
        <dbReference type="ChEBI" id="CHEBI:16526"/>
        <dbReference type="ChEBI" id="CHEBI:64479"/>
        <dbReference type="ChEBI" id="CHEBI:78449"/>
        <dbReference type="ChEBI" id="CHEBI:78463"/>
        <dbReference type="ChEBI" id="CHEBI:78464"/>
    </reaction>
    <physiologicalReaction direction="left-to-right" evidence="48">
        <dbReference type="Rhea" id="RHEA:41853"/>
    </physiologicalReaction>
</comment>
<evidence type="ECO:0000256" key="6">
    <source>
        <dbReference type="ARBA" id="ARBA00022898"/>
    </source>
</evidence>
<dbReference type="PROSITE" id="PS50075">
    <property type="entry name" value="CARRIER"/>
    <property type="match status" value="1"/>
</dbReference>
<evidence type="ECO:0000256" key="42">
    <source>
        <dbReference type="ARBA" id="ARBA00049171"/>
    </source>
</evidence>
<dbReference type="Pfam" id="PF21149">
    <property type="entry name" value="FAS_pseudo-KR"/>
    <property type="match status" value="1"/>
</dbReference>
<evidence type="ECO:0000256" key="21">
    <source>
        <dbReference type="ARBA" id="ARBA00047400"/>
    </source>
</evidence>
<feature type="active site" description="Proton acceptor; for dehydratase activity" evidence="49">
    <location>
        <position position="822"/>
    </location>
</feature>
<evidence type="ECO:0000256" key="11">
    <source>
        <dbReference type="ARBA" id="ARBA00023373"/>
    </source>
</evidence>
<evidence type="ECO:0000256" key="48">
    <source>
        <dbReference type="ARBA" id="ARBA00049533"/>
    </source>
</evidence>
<comment type="catalytic activity">
    <reaction evidence="24">
        <text>(2E)-butenoyl-[ACP] + NADPH + H(+) = butanoyl-[ACP] + NADP(+)</text>
        <dbReference type="Rhea" id="RHEA:41812"/>
        <dbReference type="Rhea" id="RHEA-COMP:9627"/>
        <dbReference type="Rhea" id="RHEA-COMP:9628"/>
        <dbReference type="ChEBI" id="CHEBI:15378"/>
        <dbReference type="ChEBI" id="CHEBI:57783"/>
        <dbReference type="ChEBI" id="CHEBI:58349"/>
        <dbReference type="ChEBI" id="CHEBI:78453"/>
        <dbReference type="ChEBI" id="CHEBI:78454"/>
    </reaction>
    <physiologicalReaction direction="left-to-right" evidence="24">
        <dbReference type="Rhea" id="RHEA:41813"/>
    </physiologicalReaction>
</comment>
<comment type="catalytic activity">
    <reaction evidence="39">
        <text>3-oxotetradecanoyl-[ACP] + NADPH + H(+) = (3R)-hydroxytetradecanoyl-[ACP] + NADP(+)</text>
        <dbReference type="Rhea" id="RHEA:41888"/>
        <dbReference type="Rhea" id="RHEA-COMP:9645"/>
        <dbReference type="Rhea" id="RHEA-COMP:9646"/>
        <dbReference type="ChEBI" id="CHEBI:15378"/>
        <dbReference type="ChEBI" id="CHEBI:57783"/>
        <dbReference type="ChEBI" id="CHEBI:58349"/>
        <dbReference type="ChEBI" id="CHEBI:78473"/>
        <dbReference type="ChEBI" id="CHEBI:78474"/>
    </reaction>
    <physiologicalReaction direction="left-to-right" evidence="39">
        <dbReference type="Rhea" id="RHEA:41889"/>
    </physiologicalReaction>
</comment>
<dbReference type="InterPro" id="IPR050091">
    <property type="entry name" value="PKS_NRPS_Biosynth_Enz"/>
</dbReference>
<dbReference type="SUPFAM" id="SSF50129">
    <property type="entry name" value="GroES-like"/>
    <property type="match status" value="1"/>
</dbReference>
<dbReference type="Pfam" id="PF00975">
    <property type="entry name" value="Thioesterase"/>
    <property type="match status" value="1"/>
</dbReference>
<comment type="catalytic activity">
    <reaction evidence="38">
        <text>hexadecanoyl-[ACP] + H2O = hexadecanoate + holo-[ACP] + H(+)</text>
        <dbReference type="Rhea" id="RHEA:41932"/>
        <dbReference type="Rhea" id="RHEA-COMP:9652"/>
        <dbReference type="Rhea" id="RHEA-COMP:9685"/>
        <dbReference type="ChEBI" id="CHEBI:7896"/>
        <dbReference type="ChEBI" id="CHEBI:15377"/>
        <dbReference type="ChEBI" id="CHEBI:15378"/>
        <dbReference type="ChEBI" id="CHEBI:64479"/>
        <dbReference type="ChEBI" id="CHEBI:78483"/>
        <dbReference type="EC" id="3.1.2.14"/>
    </reaction>
    <physiologicalReaction direction="left-to-right" evidence="38">
        <dbReference type="Rhea" id="RHEA:41933"/>
    </physiologicalReaction>
</comment>
<dbReference type="GO" id="GO:0004313">
    <property type="term" value="F:[acyl-carrier-protein] S-acetyltransferase activity"/>
    <property type="evidence" value="ECO:0007669"/>
    <property type="project" value="UniProtKB-EC"/>
</dbReference>
<dbReference type="SUPFAM" id="SSF53901">
    <property type="entry name" value="Thiolase-like"/>
    <property type="match status" value="1"/>
</dbReference>
<dbReference type="Gene3D" id="3.40.366.10">
    <property type="entry name" value="Malonyl-Coenzyme A Acyl Carrier Protein, domain 2"/>
    <property type="match status" value="1"/>
</dbReference>
<evidence type="ECO:0000313" key="53">
    <source>
        <dbReference type="EMBL" id="CAH1103599.1"/>
    </source>
</evidence>
<dbReference type="PANTHER" id="PTHR43775">
    <property type="entry name" value="FATTY ACID SYNTHASE"/>
    <property type="match status" value="1"/>
</dbReference>
<keyword evidence="4" id="KW-0808">Transferase</keyword>
<dbReference type="FunFam" id="3.40.50.720:FF:000209">
    <property type="entry name" value="Polyketide synthase Pks12"/>
    <property type="match status" value="1"/>
</dbReference>
<evidence type="ECO:0000256" key="12">
    <source>
        <dbReference type="ARBA" id="ARBA00023388"/>
    </source>
</evidence>
<dbReference type="InterPro" id="IPR042104">
    <property type="entry name" value="PKS_dehydratase_sf"/>
</dbReference>
<dbReference type="InterPro" id="IPR057326">
    <property type="entry name" value="KR_dom"/>
</dbReference>
<evidence type="ECO:0000256" key="10">
    <source>
        <dbReference type="ARBA" id="ARBA00023351"/>
    </source>
</evidence>
<comment type="catalytic activity">
    <reaction evidence="34">
        <text>a fatty acyl-[ACP] + malonyl-[ACP] + H(+) = a 3-oxoacyl-[ACP] + holo-[ACP] + CO2</text>
        <dbReference type="Rhea" id="RHEA:22836"/>
        <dbReference type="Rhea" id="RHEA-COMP:9623"/>
        <dbReference type="Rhea" id="RHEA-COMP:9685"/>
        <dbReference type="Rhea" id="RHEA-COMP:9916"/>
        <dbReference type="Rhea" id="RHEA-COMP:14125"/>
        <dbReference type="ChEBI" id="CHEBI:15378"/>
        <dbReference type="ChEBI" id="CHEBI:16526"/>
        <dbReference type="ChEBI" id="CHEBI:64479"/>
        <dbReference type="ChEBI" id="CHEBI:78449"/>
        <dbReference type="ChEBI" id="CHEBI:78776"/>
        <dbReference type="ChEBI" id="CHEBI:138651"/>
        <dbReference type="EC" id="2.3.1.41"/>
    </reaction>
    <physiologicalReaction direction="left-to-right" evidence="34">
        <dbReference type="Rhea" id="RHEA:22837"/>
    </physiologicalReaction>
</comment>
<evidence type="ECO:0000256" key="36">
    <source>
        <dbReference type="ARBA" id="ARBA00048650"/>
    </source>
</evidence>
<evidence type="ECO:0000256" key="8">
    <source>
        <dbReference type="ARBA" id="ARBA00023268"/>
    </source>
</evidence>
<feature type="domain" description="Ketosynthase family 3 (KS3)" evidence="51">
    <location>
        <begin position="25"/>
        <end position="429"/>
    </location>
</feature>
<dbReference type="Pfam" id="PF02801">
    <property type="entry name" value="Ketoacyl-synt_C"/>
    <property type="match status" value="1"/>
</dbReference>
<keyword evidence="8" id="KW-0511">Multifunctional enzyme</keyword>
<dbReference type="InterPro" id="IPR016035">
    <property type="entry name" value="Acyl_Trfase/lysoPLipase"/>
</dbReference>
<dbReference type="PANTHER" id="PTHR43775:SF23">
    <property type="entry name" value="FATTY ACID SYNTHASE 3"/>
    <property type="match status" value="1"/>
</dbReference>
<feature type="region of interest" description="C-terminal hotdog fold" evidence="49">
    <location>
        <begin position="916"/>
        <end position="1045"/>
    </location>
</feature>
<evidence type="ECO:0000256" key="5">
    <source>
        <dbReference type="ARBA" id="ARBA00022799"/>
    </source>
</evidence>
<dbReference type="Gene3D" id="3.90.180.10">
    <property type="entry name" value="Medium-chain alcohol dehydrogenases, catalytic domain"/>
    <property type="match status" value="1"/>
</dbReference>
<comment type="catalytic activity">
    <reaction evidence="30">
        <text>hexadecanoyl-[ACP] + malonyl-[ACP] + H(+) = 3-oxooctadecanoyl-[ACP] + holo-[ACP] + CO2</text>
        <dbReference type="Rhea" id="RHEA:41916"/>
        <dbReference type="Rhea" id="RHEA-COMP:9623"/>
        <dbReference type="Rhea" id="RHEA-COMP:9652"/>
        <dbReference type="Rhea" id="RHEA-COMP:9653"/>
        <dbReference type="Rhea" id="RHEA-COMP:9685"/>
        <dbReference type="ChEBI" id="CHEBI:15378"/>
        <dbReference type="ChEBI" id="CHEBI:16526"/>
        <dbReference type="ChEBI" id="CHEBI:64479"/>
        <dbReference type="ChEBI" id="CHEBI:78449"/>
        <dbReference type="ChEBI" id="CHEBI:78483"/>
        <dbReference type="ChEBI" id="CHEBI:78487"/>
    </reaction>
    <physiologicalReaction direction="left-to-right" evidence="30">
        <dbReference type="Rhea" id="RHEA:41917"/>
    </physiologicalReaction>
</comment>
<dbReference type="SUPFAM" id="SSF51735">
    <property type="entry name" value="NAD(P)-binding Rossmann-fold domains"/>
    <property type="match status" value="2"/>
</dbReference>
<proteinExistence type="predicted"/>
<evidence type="ECO:0000256" key="2">
    <source>
        <dbReference type="ARBA" id="ARBA00022450"/>
    </source>
</evidence>
<dbReference type="InterPro" id="IPR020843">
    <property type="entry name" value="ER"/>
</dbReference>
<feature type="domain" description="PKS/mFAS DH" evidence="52">
    <location>
        <begin position="786"/>
        <end position="1045"/>
    </location>
</feature>
<dbReference type="SMART" id="SM00823">
    <property type="entry name" value="PKS_PP"/>
    <property type="match status" value="1"/>
</dbReference>
<comment type="catalytic activity">
    <reaction evidence="27">
        <text>(2E)-hexenoyl-[ACP] + NADPH + H(+) = hexanoyl-[ACP] + NADP(+)</text>
        <dbReference type="Rhea" id="RHEA:41832"/>
        <dbReference type="Rhea" id="RHEA-COMP:9631"/>
        <dbReference type="Rhea" id="RHEA-COMP:9632"/>
        <dbReference type="ChEBI" id="CHEBI:15378"/>
        <dbReference type="ChEBI" id="CHEBI:57783"/>
        <dbReference type="ChEBI" id="CHEBI:58349"/>
        <dbReference type="ChEBI" id="CHEBI:78458"/>
        <dbReference type="ChEBI" id="CHEBI:78459"/>
    </reaction>
    <physiologicalReaction direction="left-to-right" evidence="27">
        <dbReference type="Rhea" id="RHEA:41833"/>
    </physiologicalReaction>
</comment>
<feature type="region of interest" description="N-terminal hotdog fold" evidence="49">
    <location>
        <begin position="786"/>
        <end position="904"/>
    </location>
</feature>
<evidence type="ECO:0000256" key="29">
    <source>
        <dbReference type="ARBA" id="ARBA00047961"/>
    </source>
</evidence>
<dbReference type="Proteomes" id="UP001153636">
    <property type="component" value="Chromosome 14"/>
</dbReference>
<comment type="catalytic activity">
    <reaction evidence="26">
        <text>(2E)-hexadecenoyl-[ACP] + NADPH + H(+) = hexadecanoyl-[ACP] + NADP(+)</text>
        <dbReference type="Rhea" id="RHEA:41912"/>
        <dbReference type="Rhea" id="RHEA-COMP:9651"/>
        <dbReference type="Rhea" id="RHEA-COMP:9652"/>
        <dbReference type="ChEBI" id="CHEBI:15378"/>
        <dbReference type="ChEBI" id="CHEBI:57783"/>
        <dbReference type="ChEBI" id="CHEBI:58349"/>
        <dbReference type="ChEBI" id="CHEBI:78481"/>
        <dbReference type="ChEBI" id="CHEBI:78483"/>
    </reaction>
    <physiologicalReaction direction="left-to-right" evidence="26">
        <dbReference type="Rhea" id="RHEA:41913"/>
    </physiologicalReaction>
</comment>
<evidence type="ECO:0000256" key="30">
    <source>
        <dbReference type="ARBA" id="ARBA00048051"/>
    </source>
</evidence>
<name>A0A9P0CR35_9CUCU</name>
<dbReference type="GO" id="GO:0004312">
    <property type="term" value="F:fatty acid synthase activity"/>
    <property type="evidence" value="ECO:0007669"/>
    <property type="project" value="TreeGrafter"/>
</dbReference>
<evidence type="ECO:0000256" key="3">
    <source>
        <dbReference type="ARBA" id="ARBA00022553"/>
    </source>
</evidence>
<comment type="catalytic activity">
    <reaction evidence="15">
        <text>(3R)-hydroxyoctadecanoyl-[ACP] = (2E)-octadecenoyl-[ACP] + H2O</text>
        <dbReference type="Rhea" id="RHEA:41924"/>
        <dbReference type="Rhea" id="RHEA-COMP:9654"/>
        <dbReference type="Rhea" id="RHEA-COMP:9655"/>
        <dbReference type="ChEBI" id="CHEBI:15377"/>
        <dbReference type="ChEBI" id="CHEBI:78488"/>
        <dbReference type="ChEBI" id="CHEBI:78489"/>
    </reaction>
    <physiologicalReaction direction="left-to-right" evidence="15">
        <dbReference type="Rhea" id="RHEA:41925"/>
    </physiologicalReaction>
</comment>
<dbReference type="GO" id="GO:0016297">
    <property type="term" value="F:fatty acyl-[ACP] hydrolase activity"/>
    <property type="evidence" value="ECO:0007669"/>
    <property type="project" value="UniProtKB-EC"/>
</dbReference>
<dbReference type="Pfam" id="PF00109">
    <property type="entry name" value="ketoacyl-synt"/>
    <property type="match status" value="1"/>
</dbReference>
<organism evidence="53 54">
    <name type="scientific">Psylliodes chrysocephalus</name>
    <dbReference type="NCBI Taxonomy" id="3402493"/>
    <lineage>
        <taxon>Eukaryota</taxon>
        <taxon>Metazoa</taxon>
        <taxon>Ecdysozoa</taxon>
        <taxon>Arthropoda</taxon>
        <taxon>Hexapoda</taxon>
        <taxon>Insecta</taxon>
        <taxon>Pterygota</taxon>
        <taxon>Neoptera</taxon>
        <taxon>Endopterygota</taxon>
        <taxon>Coleoptera</taxon>
        <taxon>Polyphaga</taxon>
        <taxon>Cucujiformia</taxon>
        <taxon>Chrysomeloidea</taxon>
        <taxon>Chrysomelidae</taxon>
        <taxon>Galerucinae</taxon>
        <taxon>Alticini</taxon>
        <taxon>Psylliodes</taxon>
    </lineage>
</organism>
<dbReference type="PROSITE" id="PS52004">
    <property type="entry name" value="KS3_2"/>
    <property type="match status" value="1"/>
</dbReference>
<evidence type="ECO:0000256" key="41">
    <source>
        <dbReference type="ARBA" id="ARBA00049109"/>
    </source>
</evidence>
<keyword evidence="6" id="KW-0663">Pyridoxal phosphate</keyword>
<evidence type="ECO:0000256" key="34">
    <source>
        <dbReference type="ARBA" id="ARBA00048506"/>
    </source>
</evidence>
<dbReference type="Pfam" id="PF08659">
    <property type="entry name" value="KR"/>
    <property type="match status" value="1"/>
</dbReference>
<evidence type="ECO:0000256" key="28">
    <source>
        <dbReference type="ARBA" id="ARBA00047953"/>
    </source>
</evidence>
<comment type="catalytic activity">
    <reaction evidence="13">
        <text>a (3R)-hydroxyacyl-[ACP] = a (2E)-enoyl-[ACP] + H2O</text>
        <dbReference type="Rhea" id="RHEA:13097"/>
        <dbReference type="Rhea" id="RHEA-COMP:9925"/>
        <dbReference type="Rhea" id="RHEA-COMP:9945"/>
        <dbReference type="ChEBI" id="CHEBI:15377"/>
        <dbReference type="ChEBI" id="CHEBI:78784"/>
        <dbReference type="ChEBI" id="CHEBI:78827"/>
        <dbReference type="EC" id="4.2.1.59"/>
    </reaction>
    <physiologicalReaction direction="left-to-right" evidence="13">
        <dbReference type="Rhea" id="RHEA:13098"/>
    </physiologicalReaction>
</comment>
<comment type="catalytic activity">
    <reaction evidence="37">
        <text>holo-[ACP] + acetyl-CoA = acetyl-[ACP] + CoA</text>
        <dbReference type="Rhea" id="RHEA:41788"/>
        <dbReference type="Rhea" id="RHEA-COMP:9621"/>
        <dbReference type="Rhea" id="RHEA-COMP:9685"/>
        <dbReference type="ChEBI" id="CHEBI:57287"/>
        <dbReference type="ChEBI" id="CHEBI:57288"/>
        <dbReference type="ChEBI" id="CHEBI:64479"/>
        <dbReference type="ChEBI" id="CHEBI:78446"/>
        <dbReference type="EC" id="2.3.1.38"/>
    </reaction>
    <physiologicalReaction direction="left-to-right" evidence="37">
        <dbReference type="Rhea" id="RHEA:41789"/>
    </physiologicalReaction>
</comment>
<comment type="catalytic activity">
    <reaction evidence="29">
        <text>acetyl-[ACP] + malonyl-[ACP] + H(+) = 3-oxobutanoyl-[ACP] + holo-[ACP] + CO2</text>
        <dbReference type="Rhea" id="RHEA:41800"/>
        <dbReference type="Rhea" id="RHEA-COMP:9621"/>
        <dbReference type="Rhea" id="RHEA-COMP:9623"/>
        <dbReference type="Rhea" id="RHEA-COMP:9625"/>
        <dbReference type="Rhea" id="RHEA-COMP:9685"/>
        <dbReference type="ChEBI" id="CHEBI:15378"/>
        <dbReference type="ChEBI" id="CHEBI:16526"/>
        <dbReference type="ChEBI" id="CHEBI:64479"/>
        <dbReference type="ChEBI" id="CHEBI:78446"/>
        <dbReference type="ChEBI" id="CHEBI:78449"/>
        <dbReference type="ChEBI" id="CHEBI:78450"/>
    </reaction>
    <physiologicalReaction direction="left-to-right" evidence="29">
        <dbReference type="Rhea" id="RHEA:41801"/>
    </physiologicalReaction>
</comment>
<comment type="catalytic activity">
    <reaction evidence="44">
        <text>3-oxohexadecanoyl-[ACP] + NADPH + H(+) = (3R)-hydroxyhexadecanoyl-[ACP] + NADP(+)</text>
        <dbReference type="Rhea" id="RHEA:41904"/>
        <dbReference type="Rhea" id="RHEA-COMP:9649"/>
        <dbReference type="Rhea" id="RHEA-COMP:9650"/>
        <dbReference type="ChEBI" id="CHEBI:15378"/>
        <dbReference type="ChEBI" id="CHEBI:57783"/>
        <dbReference type="ChEBI" id="CHEBI:58349"/>
        <dbReference type="ChEBI" id="CHEBI:78478"/>
        <dbReference type="ChEBI" id="CHEBI:78480"/>
    </reaction>
    <physiologicalReaction direction="left-to-right" evidence="44">
        <dbReference type="Rhea" id="RHEA:41905"/>
    </physiologicalReaction>
</comment>
<evidence type="ECO:0000256" key="45">
    <source>
        <dbReference type="ARBA" id="ARBA00049422"/>
    </source>
</evidence>
<comment type="catalytic activity">
    <reaction evidence="17">
        <text>(3R)-hydroxybutanoyl-[ACP] = (2E)-butenoyl-[ACP] + H2O</text>
        <dbReference type="Rhea" id="RHEA:41808"/>
        <dbReference type="Rhea" id="RHEA-COMP:9626"/>
        <dbReference type="Rhea" id="RHEA-COMP:9627"/>
        <dbReference type="ChEBI" id="CHEBI:15377"/>
        <dbReference type="ChEBI" id="CHEBI:78451"/>
        <dbReference type="ChEBI" id="CHEBI:78453"/>
    </reaction>
    <physiologicalReaction direction="left-to-right" evidence="17">
        <dbReference type="Rhea" id="RHEA:41809"/>
    </physiologicalReaction>
</comment>
<keyword evidence="3" id="KW-0597">Phosphoprotein</keyword>
<evidence type="ECO:0000256" key="33">
    <source>
        <dbReference type="ARBA" id="ARBA00048420"/>
    </source>
</evidence>
<comment type="catalytic activity">
    <reaction evidence="12">
        <text>(3R)-hydroxydecanoyl-[ACP] = (2E)-decenoyl-[ACP] + H2O</text>
        <dbReference type="Rhea" id="RHEA:41860"/>
        <dbReference type="Rhea" id="RHEA-COMP:9638"/>
        <dbReference type="Rhea" id="RHEA-COMP:9639"/>
        <dbReference type="ChEBI" id="CHEBI:15377"/>
        <dbReference type="ChEBI" id="CHEBI:78466"/>
        <dbReference type="ChEBI" id="CHEBI:78467"/>
    </reaction>
    <physiologicalReaction direction="left-to-right" evidence="12">
        <dbReference type="Rhea" id="RHEA:41861"/>
    </physiologicalReaction>
</comment>
<dbReference type="InterPro" id="IPR009081">
    <property type="entry name" value="PP-bd_ACP"/>
</dbReference>
<dbReference type="InterPro" id="IPR032821">
    <property type="entry name" value="PKS_assoc"/>
</dbReference>
<dbReference type="CDD" id="cd00833">
    <property type="entry name" value="PKS"/>
    <property type="match status" value="1"/>
</dbReference>
<evidence type="ECO:0000256" key="22">
    <source>
        <dbReference type="ARBA" id="ARBA00047440"/>
    </source>
</evidence>
<evidence type="ECO:0000256" key="37">
    <source>
        <dbReference type="ARBA" id="ARBA00048691"/>
    </source>
</evidence>
<feature type="domain" description="Carrier" evidence="50">
    <location>
        <begin position="1908"/>
        <end position="1984"/>
    </location>
</feature>
<dbReference type="InterPro" id="IPR036291">
    <property type="entry name" value="NAD(P)-bd_dom_sf"/>
</dbReference>
<dbReference type="InterPro" id="IPR014030">
    <property type="entry name" value="Ketoacyl_synth_N"/>
</dbReference>
<dbReference type="GO" id="GO:0004316">
    <property type="term" value="F:3-oxoacyl-[acyl-carrier-protein] reductase (NADPH) activity"/>
    <property type="evidence" value="ECO:0007669"/>
    <property type="project" value="UniProtKB-EC"/>
</dbReference>
<feature type="active site" description="Proton donor; for dehydratase activity" evidence="49">
    <location>
        <position position="966"/>
    </location>
</feature>
<evidence type="ECO:0000256" key="43">
    <source>
        <dbReference type="ARBA" id="ARBA00049263"/>
    </source>
</evidence>
<dbReference type="InterPro" id="IPR001031">
    <property type="entry name" value="Thioesterase"/>
</dbReference>
<dbReference type="InterPro" id="IPR001227">
    <property type="entry name" value="Ac_transferase_dom_sf"/>
</dbReference>
<comment type="catalytic activity">
    <reaction evidence="45">
        <text>3-oxooctanoyl-[ACP] + NADPH + H(+) = (3R)-hydroxyoctanoyl-[ACP] + NADP(+)</text>
        <dbReference type="Rhea" id="RHEA:41840"/>
        <dbReference type="Rhea" id="RHEA-COMP:9633"/>
        <dbReference type="Rhea" id="RHEA-COMP:9634"/>
        <dbReference type="ChEBI" id="CHEBI:15378"/>
        <dbReference type="ChEBI" id="CHEBI:57783"/>
        <dbReference type="ChEBI" id="CHEBI:58349"/>
        <dbReference type="ChEBI" id="CHEBI:78460"/>
        <dbReference type="ChEBI" id="CHEBI:78461"/>
    </reaction>
    <physiologicalReaction direction="left-to-right" evidence="45">
        <dbReference type="Rhea" id="RHEA:41841"/>
    </physiologicalReaction>
</comment>
<evidence type="ECO:0000256" key="23">
    <source>
        <dbReference type="ARBA" id="ARBA00047451"/>
    </source>
</evidence>
<dbReference type="InterPro" id="IPR011032">
    <property type="entry name" value="GroES-like_sf"/>
</dbReference>
<evidence type="ECO:0000259" key="50">
    <source>
        <dbReference type="PROSITE" id="PS50075"/>
    </source>
</evidence>
<evidence type="ECO:0000256" key="38">
    <source>
        <dbReference type="ARBA" id="ARBA00048704"/>
    </source>
</evidence>
<comment type="catalytic activity">
    <reaction evidence="21">
        <text>a (3R)-hydroxyacyl-[ACP] + NADP(+) = a 3-oxoacyl-[ACP] + NADPH + H(+)</text>
        <dbReference type="Rhea" id="RHEA:17397"/>
        <dbReference type="Rhea" id="RHEA-COMP:9916"/>
        <dbReference type="Rhea" id="RHEA-COMP:9945"/>
        <dbReference type="ChEBI" id="CHEBI:15378"/>
        <dbReference type="ChEBI" id="CHEBI:57783"/>
        <dbReference type="ChEBI" id="CHEBI:58349"/>
        <dbReference type="ChEBI" id="CHEBI:78776"/>
        <dbReference type="ChEBI" id="CHEBI:78827"/>
        <dbReference type="EC" id="1.1.1.100"/>
    </reaction>
    <physiologicalReaction direction="right-to-left" evidence="21">
        <dbReference type="Rhea" id="RHEA:17399"/>
    </physiologicalReaction>
</comment>
<dbReference type="InterPro" id="IPR013968">
    <property type="entry name" value="PKS_KR"/>
</dbReference>
<comment type="catalytic activity">
    <reaction evidence="28">
        <text>3-oxobutanoyl-[ACP] + NADPH + H(+) = (3R)-hydroxybutanoyl-[ACP] + NADP(+)</text>
        <dbReference type="Rhea" id="RHEA:41804"/>
        <dbReference type="Rhea" id="RHEA-COMP:9625"/>
        <dbReference type="Rhea" id="RHEA-COMP:9626"/>
        <dbReference type="ChEBI" id="CHEBI:15378"/>
        <dbReference type="ChEBI" id="CHEBI:57783"/>
        <dbReference type="ChEBI" id="CHEBI:58349"/>
        <dbReference type="ChEBI" id="CHEBI:78450"/>
        <dbReference type="ChEBI" id="CHEBI:78451"/>
    </reaction>
    <physiologicalReaction direction="left-to-right" evidence="28">
        <dbReference type="Rhea" id="RHEA:41805"/>
    </physiologicalReaction>
</comment>
<evidence type="ECO:0000259" key="51">
    <source>
        <dbReference type="PROSITE" id="PS52004"/>
    </source>
</evidence>
<dbReference type="GO" id="GO:0006633">
    <property type="term" value="P:fatty acid biosynthetic process"/>
    <property type="evidence" value="ECO:0007669"/>
    <property type="project" value="InterPro"/>
</dbReference>
<comment type="catalytic activity">
    <reaction evidence="23">
        <text>tetradecanoyl-[ACP] + malonyl-[ACP] + H(+) = 3-oxohexadecanoyl-[ACP] + holo-[ACP] + CO2</text>
        <dbReference type="Rhea" id="RHEA:41900"/>
        <dbReference type="Rhea" id="RHEA-COMP:9623"/>
        <dbReference type="Rhea" id="RHEA-COMP:9648"/>
        <dbReference type="Rhea" id="RHEA-COMP:9649"/>
        <dbReference type="Rhea" id="RHEA-COMP:9685"/>
        <dbReference type="ChEBI" id="CHEBI:15378"/>
        <dbReference type="ChEBI" id="CHEBI:16526"/>
        <dbReference type="ChEBI" id="CHEBI:64479"/>
        <dbReference type="ChEBI" id="CHEBI:78449"/>
        <dbReference type="ChEBI" id="CHEBI:78477"/>
        <dbReference type="ChEBI" id="CHEBI:78478"/>
    </reaction>
    <physiologicalReaction direction="left-to-right" evidence="23">
        <dbReference type="Rhea" id="RHEA:41901"/>
    </physiologicalReaction>
</comment>
<protein>
    <submittedName>
        <fullName evidence="53">Uncharacterized protein</fullName>
    </submittedName>
</protein>
<dbReference type="OrthoDB" id="329835at2759"/>
<evidence type="ECO:0000256" key="25">
    <source>
        <dbReference type="ARBA" id="ARBA00047578"/>
    </source>
</evidence>
<dbReference type="Pfam" id="PF00550">
    <property type="entry name" value="PP-binding"/>
    <property type="match status" value="1"/>
</dbReference>
<comment type="catalytic activity">
    <reaction evidence="35">
        <text>3-oxohexanoyl-[ACP] + NADPH + H(+) = (3R)-hydroxyhexanoyl-[ACP] + NADP(+)</text>
        <dbReference type="Rhea" id="RHEA:41824"/>
        <dbReference type="Rhea" id="RHEA-COMP:9629"/>
        <dbReference type="Rhea" id="RHEA-COMP:9630"/>
        <dbReference type="ChEBI" id="CHEBI:15378"/>
        <dbReference type="ChEBI" id="CHEBI:57783"/>
        <dbReference type="ChEBI" id="CHEBI:58349"/>
        <dbReference type="ChEBI" id="CHEBI:78456"/>
        <dbReference type="ChEBI" id="CHEBI:78457"/>
    </reaction>
    <physiologicalReaction direction="left-to-right" evidence="35">
        <dbReference type="Rhea" id="RHEA:41825"/>
    </physiologicalReaction>
</comment>
<comment type="catalytic activity">
    <reaction evidence="31">
        <text>(2E)-dodecenoyl-[ACP] + NADPH + H(+) = dodecanoyl-[ACP] + NADP(+)</text>
        <dbReference type="Rhea" id="RHEA:41880"/>
        <dbReference type="Rhea" id="RHEA-COMP:9643"/>
        <dbReference type="Rhea" id="RHEA-COMP:9644"/>
        <dbReference type="ChEBI" id="CHEBI:15378"/>
        <dbReference type="ChEBI" id="CHEBI:57783"/>
        <dbReference type="ChEBI" id="CHEBI:58349"/>
        <dbReference type="ChEBI" id="CHEBI:65264"/>
        <dbReference type="ChEBI" id="CHEBI:78472"/>
    </reaction>
    <physiologicalReaction direction="left-to-right" evidence="31">
        <dbReference type="Rhea" id="RHEA:41881"/>
    </physiologicalReaction>
</comment>
<dbReference type="SUPFAM" id="SSF52151">
    <property type="entry name" value="FabD/lysophospholipase-like"/>
    <property type="match status" value="1"/>
</dbReference>
<evidence type="ECO:0000313" key="54">
    <source>
        <dbReference type="Proteomes" id="UP001153636"/>
    </source>
</evidence>
<dbReference type="SMART" id="SM00825">
    <property type="entry name" value="PKS_KS"/>
    <property type="match status" value="1"/>
</dbReference>
<comment type="catalytic activity">
    <reaction evidence="40">
        <text>(2E)-octadecenoyl-[ACP] + NADPH + H(+) = octadecanoyl-[ACP] + NADP(+)</text>
        <dbReference type="Rhea" id="RHEA:41928"/>
        <dbReference type="Rhea" id="RHEA-COMP:9655"/>
        <dbReference type="Rhea" id="RHEA-COMP:9656"/>
        <dbReference type="ChEBI" id="CHEBI:15378"/>
        <dbReference type="ChEBI" id="CHEBI:57783"/>
        <dbReference type="ChEBI" id="CHEBI:58349"/>
        <dbReference type="ChEBI" id="CHEBI:78489"/>
        <dbReference type="ChEBI" id="CHEBI:78495"/>
    </reaction>
    <physiologicalReaction direction="left-to-right" evidence="40">
        <dbReference type="Rhea" id="RHEA:41929"/>
    </physiologicalReaction>
</comment>
<dbReference type="GO" id="GO:0141148">
    <property type="term" value="F:enoyl-[acyl-carrier-protein] reductase (NADPH) activity"/>
    <property type="evidence" value="ECO:0007669"/>
    <property type="project" value="UniProtKB-EC"/>
</dbReference>
<dbReference type="GO" id="GO:0031177">
    <property type="term" value="F:phosphopantetheine binding"/>
    <property type="evidence" value="ECO:0007669"/>
    <property type="project" value="InterPro"/>
</dbReference>
<keyword evidence="2" id="KW-0596">Phosphopantetheine</keyword>
<comment type="function">
    <text evidence="18">Fatty acid synthetase is a multifunctional enzyme that catalyzes the de novo biosynthesis of long-chain saturated fatty acids starting from acetyl-CoA and malonyl-CoA in the presence of NADPH. This multifunctional protein contains 7 catalytic activities and a site for the binding of the prosthetic group 4'-phosphopantetheine of the acyl carrier protein ([ACP]) domain.</text>
</comment>
<evidence type="ECO:0000256" key="18">
    <source>
        <dbReference type="ARBA" id="ARBA00023442"/>
    </source>
</evidence>
<dbReference type="SMART" id="SM00822">
    <property type="entry name" value="PKS_KR"/>
    <property type="match status" value="1"/>
</dbReference>
<dbReference type="SUPFAM" id="SSF47336">
    <property type="entry name" value="ACP-like"/>
    <property type="match status" value="1"/>
</dbReference>
<evidence type="ECO:0000256" key="40">
    <source>
        <dbReference type="ARBA" id="ARBA00049019"/>
    </source>
</evidence>
<dbReference type="InterPro" id="IPR049900">
    <property type="entry name" value="PKS_mFAS_DH"/>
</dbReference>
<evidence type="ECO:0000256" key="20">
    <source>
        <dbReference type="ARBA" id="ARBA00047394"/>
    </source>
</evidence>
<comment type="catalytic activity">
    <reaction evidence="19">
        <text>3-oxooctadecanoyl-[ACP] + NADPH + H(+) = (3R)-hydroxyoctadecanoyl-[ACP] + NADP(+)</text>
        <dbReference type="Rhea" id="RHEA:41920"/>
        <dbReference type="Rhea" id="RHEA-COMP:9653"/>
        <dbReference type="Rhea" id="RHEA-COMP:9654"/>
        <dbReference type="ChEBI" id="CHEBI:15378"/>
        <dbReference type="ChEBI" id="CHEBI:57783"/>
        <dbReference type="ChEBI" id="CHEBI:58349"/>
        <dbReference type="ChEBI" id="CHEBI:78487"/>
        <dbReference type="ChEBI" id="CHEBI:78488"/>
    </reaction>
    <physiologicalReaction direction="left-to-right" evidence="19">
        <dbReference type="Rhea" id="RHEA:41921"/>
    </physiologicalReaction>
</comment>
<comment type="catalytic activity">
    <reaction evidence="36">
        <text>a 2,3-saturated acyl-[ACP] + NADP(+) = a (2E)-enoyl-[ACP] + NADPH + H(+)</text>
        <dbReference type="Rhea" id="RHEA:22564"/>
        <dbReference type="Rhea" id="RHEA-COMP:9925"/>
        <dbReference type="Rhea" id="RHEA-COMP:9926"/>
        <dbReference type="ChEBI" id="CHEBI:15378"/>
        <dbReference type="ChEBI" id="CHEBI:57783"/>
        <dbReference type="ChEBI" id="CHEBI:58349"/>
        <dbReference type="ChEBI" id="CHEBI:78784"/>
        <dbReference type="ChEBI" id="CHEBI:78785"/>
        <dbReference type="EC" id="1.3.1.39"/>
    </reaction>
    <physiologicalReaction direction="right-to-left" evidence="36">
        <dbReference type="Rhea" id="RHEA:22566"/>
    </physiologicalReaction>
</comment>
<comment type="catalytic activity">
    <reaction evidence="32">
        <text>tetradecanoyl-[ACP] + H2O = tetradecanoate + holo-[ACP] + H(+)</text>
        <dbReference type="Rhea" id="RHEA:30123"/>
        <dbReference type="Rhea" id="RHEA-COMP:9648"/>
        <dbReference type="Rhea" id="RHEA-COMP:9685"/>
        <dbReference type="ChEBI" id="CHEBI:15377"/>
        <dbReference type="ChEBI" id="CHEBI:15378"/>
        <dbReference type="ChEBI" id="CHEBI:30807"/>
        <dbReference type="ChEBI" id="CHEBI:64479"/>
        <dbReference type="ChEBI" id="CHEBI:78477"/>
        <dbReference type="EC" id="3.1.2.14"/>
    </reaction>
    <physiologicalReaction direction="left-to-right" evidence="32">
        <dbReference type="Rhea" id="RHEA:30124"/>
    </physiologicalReaction>
</comment>
<comment type="catalytic activity">
    <reaction evidence="43">
        <text>3-oxododecanoyl-[ACP] + NADPH + H(+) = (3R)-hydroxydodecanoyl-[ACP] + NADP(+)</text>
        <dbReference type="Rhea" id="RHEA:41872"/>
        <dbReference type="Rhea" id="RHEA-COMP:9641"/>
        <dbReference type="Rhea" id="RHEA-COMP:9642"/>
        <dbReference type="ChEBI" id="CHEBI:15378"/>
        <dbReference type="ChEBI" id="CHEBI:57783"/>
        <dbReference type="ChEBI" id="CHEBI:58349"/>
        <dbReference type="ChEBI" id="CHEBI:78469"/>
        <dbReference type="ChEBI" id="CHEBI:78470"/>
    </reaction>
    <physiologicalReaction direction="left-to-right" evidence="43">
        <dbReference type="Rhea" id="RHEA:41873"/>
    </physiologicalReaction>
</comment>
<evidence type="ECO:0000256" key="27">
    <source>
        <dbReference type="ARBA" id="ARBA00047897"/>
    </source>
</evidence>
<dbReference type="PROSITE" id="PS00606">
    <property type="entry name" value="KS3_1"/>
    <property type="match status" value="1"/>
</dbReference>
<dbReference type="CDD" id="cd08954">
    <property type="entry name" value="KR_1_FAS_SDR_x"/>
    <property type="match status" value="1"/>
</dbReference>
<comment type="catalytic activity">
    <reaction evidence="47">
        <text>(2E)-decenoyl-[ACP] + NADPH + H(+) = decanoyl-[ACP] + NADP(+)</text>
        <dbReference type="Rhea" id="RHEA:41864"/>
        <dbReference type="Rhea" id="RHEA-COMP:9639"/>
        <dbReference type="Rhea" id="RHEA-COMP:9640"/>
        <dbReference type="ChEBI" id="CHEBI:15378"/>
        <dbReference type="ChEBI" id="CHEBI:57783"/>
        <dbReference type="ChEBI" id="CHEBI:58349"/>
        <dbReference type="ChEBI" id="CHEBI:78467"/>
        <dbReference type="ChEBI" id="CHEBI:78468"/>
    </reaction>
    <physiologicalReaction direction="left-to-right" evidence="47">
        <dbReference type="Rhea" id="RHEA:41865"/>
    </physiologicalReaction>
</comment>
<comment type="catalytic activity">
    <reaction evidence="41">
        <text>decanoyl-[ACP] + malonyl-[ACP] + H(+) = 3-oxododecanoyl-[ACP] + holo-[ACP] + CO2</text>
        <dbReference type="Rhea" id="RHEA:41868"/>
        <dbReference type="Rhea" id="RHEA-COMP:9623"/>
        <dbReference type="Rhea" id="RHEA-COMP:9640"/>
        <dbReference type="Rhea" id="RHEA-COMP:9641"/>
        <dbReference type="Rhea" id="RHEA-COMP:9685"/>
        <dbReference type="ChEBI" id="CHEBI:15378"/>
        <dbReference type="ChEBI" id="CHEBI:16526"/>
        <dbReference type="ChEBI" id="CHEBI:64479"/>
        <dbReference type="ChEBI" id="CHEBI:78449"/>
        <dbReference type="ChEBI" id="CHEBI:78468"/>
        <dbReference type="ChEBI" id="CHEBI:78469"/>
    </reaction>
    <physiologicalReaction direction="left-to-right" evidence="41">
        <dbReference type="Rhea" id="RHEA:41869"/>
    </physiologicalReaction>
</comment>
<comment type="catalytic activity">
    <reaction evidence="25">
        <text>dodecanoyl-[ACP] + malonyl-[ACP] + H(+) = 3-oxotetradecanoyl-[ACP] + holo-[ACP] + CO2</text>
        <dbReference type="Rhea" id="RHEA:41884"/>
        <dbReference type="Rhea" id="RHEA-COMP:9623"/>
        <dbReference type="Rhea" id="RHEA-COMP:9644"/>
        <dbReference type="Rhea" id="RHEA-COMP:9645"/>
        <dbReference type="Rhea" id="RHEA-COMP:9685"/>
        <dbReference type="ChEBI" id="CHEBI:15378"/>
        <dbReference type="ChEBI" id="CHEBI:16526"/>
        <dbReference type="ChEBI" id="CHEBI:64479"/>
        <dbReference type="ChEBI" id="CHEBI:65264"/>
        <dbReference type="ChEBI" id="CHEBI:78449"/>
        <dbReference type="ChEBI" id="CHEBI:78473"/>
    </reaction>
    <physiologicalReaction direction="left-to-right" evidence="25">
        <dbReference type="Rhea" id="RHEA:41885"/>
    </physiologicalReaction>
</comment>
<dbReference type="GO" id="GO:0019171">
    <property type="term" value="F:(3R)-hydroxyacyl-[acyl-carrier-protein] dehydratase activity"/>
    <property type="evidence" value="ECO:0007669"/>
    <property type="project" value="UniProtKB-EC"/>
</dbReference>
<comment type="catalytic activity">
    <reaction evidence="46">
        <text>butanoyl-[ACP] + malonyl-[ACP] + H(+) = 3-oxohexanoyl-[ACP] + holo-[ACP] + CO2</text>
        <dbReference type="Rhea" id="RHEA:41820"/>
        <dbReference type="Rhea" id="RHEA-COMP:9623"/>
        <dbReference type="Rhea" id="RHEA-COMP:9628"/>
        <dbReference type="Rhea" id="RHEA-COMP:9629"/>
        <dbReference type="Rhea" id="RHEA-COMP:9685"/>
        <dbReference type="ChEBI" id="CHEBI:15378"/>
        <dbReference type="ChEBI" id="CHEBI:16526"/>
        <dbReference type="ChEBI" id="CHEBI:64479"/>
        <dbReference type="ChEBI" id="CHEBI:78449"/>
        <dbReference type="ChEBI" id="CHEBI:78454"/>
        <dbReference type="ChEBI" id="CHEBI:78456"/>
    </reaction>
    <physiologicalReaction direction="left-to-right" evidence="46">
        <dbReference type="Rhea" id="RHEA:41821"/>
    </physiologicalReaction>
</comment>
<evidence type="ECO:0000256" key="15">
    <source>
        <dbReference type="ARBA" id="ARBA00023399"/>
    </source>
</evidence>
<dbReference type="SMART" id="SM00829">
    <property type="entry name" value="PKS_ER"/>
    <property type="match status" value="1"/>
</dbReference>
<gene>
    <name evidence="53" type="ORF">PSYICH_LOCUS4384</name>
</gene>
<dbReference type="Gene3D" id="3.40.50.1820">
    <property type="entry name" value="alpha/beta hydrolase"/>
    <property type="match status" value="1"/>
</dbReference>
<evidence type="ECO:0000256" key="47">
    <source>
        <dbReference type="ARBA" id="ARBA00049521"/>
    </source>
</evidence>
<evidence type="ECO:0000256" key="19">
    <source>
        <dbReference type="ARBA" id="ARBA00047300"/>
    </source>
</evidence>
<evidence type="ECO:0000256" key="14">
    <source>
        <dbReference type="ARBA" id="ARBA00023398"/>
    </source>
</evidence>
<evidence type="ECO:0000256" key="7">
    <source>
        <dbReference type="ARBA" id="ARBA00022990"/>
    </source>
</evidence>
<dbReference type="Gene3D" id="3.40.47.10">
    <property type="match status" value="1"/>
</dbReference>
<comment type="catalytic activity">
    <reaction evidence="16">
        <text>(3R)-hydroxyhexadecanoyl-[ACP] = (2E)-hexadecenoyl-[ACP] + H2O</text>
        <dbReference type="Rhea" id="RHEA:41908"/>
        <dbReference type="Rhea" id="RHEA-COMP:9650"/>
        <dbReference type="Rhea" id="RHEA-COMP:9651"/>
        <dbReference type="ChEBI" id="CHEBI:15377"/>
        <dbReference type="ChEBI" id="CHEBI:78480"/>
        <dbReference type="ChEBI" id="CHEBI:78481"/>
    </reaction>
    <physiologicalReaction direction="left-to-right" evidence="16">
        <dbReference type="Rhea" id="RHEA:41909"/>
    </physiologicalReaction>
</comment>
<comment type="catalytic activity">
    <reaction evidence="42">
        <text>(2E)-tetradecenoyl-[ACP] + NADPH + H(+) = tetradecanoyl-[ACP] + NADP(+)</text>
        <dbReference type="Rhea" id="RHEA:41896"/>
        <dbReference type="Rhea" id="RHEA-COMP:9647"/>
        <dbReference type="Rhea" id="RHEA-COMP:9648"/>
        <dbReference type="ChEBI" id="CHEBI:15378"/>
        <dbReference type="ChEBI" id="CHEBI:57783"/>
        <dbReference type="ChEBI" id="CHEBI:58349"/>
        <dbReference type="ChEBI" id="CHEBI:78475"/>
        <dbReference type="ChEBI" id="CHEBI:78477"/>
    </reaction>
    <physiologicalReaction direction="left-to-right" evidence="42">
        <dbReference type="Rhea" id="RHEA:41897"/>
    </physiologicalReaction>
</comment>
<evidence type="ECO:0000256" key="24">
    <source>
        <dbReference type="ARBA" id="ARBA00047500"/>
    </source>
</evidence>
<dbReference type="GO" id="GO:0004315">
    <property type="term" value="F:3-oxoacyl-[acyl-carrier-protein] synthase activity"/>
    <property type="evidence" value="ECO:0007669"/>
    <property type="project" value="UniProtKB-EC"/>
</dbReference>
<comment type="catalytic activity">
    <reaction evidence="10">
        <text>(3R)-hydroxydodecanoyl-[ACP] = (2E)-dodecenoyl-[ACP] + H2O</text>
        <dbReference type="Rhea" id="RHEA:41876"/>
        <dbReference type="Rhea" id="RHEA-COMP:9642"/>
        <dbReference type="Rhea" id="RHEA-COMP:9643"/>
        <dbReference type="ChEBI" id="CHEBI:15377"/>
        <dbReference type="ChEBI" id="CHEBI:78470"/>
        <dbReference type="ChEBI" id="CHEBI:78472"/>
    </reaction>
    <physiologicalReaction direction="left-to-right" evidence="10">
        <dbReference type="Rhea" id="RHEA:41877"/>
    </physiologicalReaction>
</comment>
<evidence type="ECO:0000256" key="1">
    <source>
        <dbReference type="ARBA" id="ARBA00005189"/>
    </source>
</evidence>
<dbReference type="InterPro" id="IPR020806">
    <property type="entry name" value="PKS_PP-bd"/>
</dbReference>
<dbReference type="InterPro" id="IPR016039">
    <property type="entry name" value="Thiolase-like"/>
</dbReference>
<keyword evidence="54" id="KW-1185">Reference proteome</keyword>
<evidence type="ECO:0000256" key="16">
    <source>
        <dbReference type="ARBA" id="ARBA00023401"/>
    </source>
</evidence>
<comment type="catalytic activity">
    <reaction evidence="33">
        <text>(2E)-octenoyl-[ACP] + NADPH + H(+) = octanoyl-[ACP] + NADP(+)</text>
        <dbReference type="Rhea" id="RHEA:41848"/>
        <dbReference type="Rhea" id="RHEA-COMP:9635"/>
        <dbReference type="Rhea" id="RHEA-COMP:9636"/>
        <dbReference type="ChEBI" id="CHEBI:15378"/>
        <dbReference type="ChEBI" id="CHEBI:57783"/>
        <dbReference type="ChEBI" id="CHEBI:58349"/>
        <dbReference type="ChEBI" id="CHEBI:78462"/>
        <dbReference type="ChEBI" id="CHEBI:78463"/>
    </reaction>
    <physiologicalReaction direction="left-to-right" evidence="33">
        <dbReference type="Rhea" id="RHEA:41849"/>
    </physiologicalReaction>
</comment>
<evidence type="ECO:0000256" key="4">
    <source>
        <dbReference type="ARBA" id="ARBA00022679"/>
    </source>
</evidence>
<dbReference type="Pfam" id="PF16197">
    <property type="entry name" value="KAsynt_C_assoc"/>
    <property type="match status" value="1"/>
</dbReference>
<evidence type="ECO:0000256" key="13">
    <source>
        <dbReference type="ARBA" id="ARBA00023394"/>
    </source>
</evidence>
<dbReference type="Gene3D" id="3.10.129.110">
    <property type="entry name" value="Polyketide synthase dehydratase"/>
    <property type="match status" value="1"/>
</dbReference>
<dbReference type="Gene3D" id="1.10.1200.10">
    <property type="entry name" value="ACP-like"/>
    <property type="match status" value="1"/>
</dbReference>
<comment type="catalytic activity">
    <reaction evidence="9">
        <text>(3R)-hydroxyoctanoyl-[ACP] = (2E)-octenoyl-[ACP] + H2O</text>
        <dbReference type="Rhea" id="RHEA:41844"/>
        <dbReference type="Rhea" id="RHEA-COMP:9634"/>
        <dbReference type="Rhea" id="RHEA-COMP:9635"/>
        <dbReference type="ChEBI" id="CHEBI:15377"/>
        <dbReference type="ChEBI" id="CHEBI:78461"/>
        <dbReference type="ChEBI" id="CHEBI:78462"/>
    </reaction>
    <physiologicalReaction direction="left-to-right" evidence="9">
        <dbReference type="Rhea" id="RHEA:41845"/>
    </physiologicalReaction>
</comment>
<dbReference type="CDD" id="cd05195">
    <property type="entry name" value="enoyl_red"/>
    <property type="match status" value="1"/>
</dbReference>
<evidence type="ECO:0000256" key="31">
    <source>
        <dbReference type="ARBA" id="ARBA00048281"/>
    </source>
</evidence>
<evidence type="ECO:0000256" key="39">
    <source>
        <dbReference type="ARBA" id="ARBA00048935"/>
    </source>
</evidence>
<dbReference type="InterPro" id="IPR049391">
    <property type="entry name" value="FAS_pseudo-KR"/>
</dbReference>